<reference evidence="1" key="1">
    <citation type="journal article" date="2021" name="Proc. Natl. Acad. Sci. U.S.A.">
        <title>A Catalog of Tens of Thousands of Viruses from Human Metagenomes Reveals Hidden Associations with Chronic Diseases.</title>
        <authorList>
            <person name="Tisza M.J."/>
            <person name="Buck C.B."/>
        </authorList>
    </citation>
    <scope>NUCLEOTIDE SEQUENCE</scope>
    <source>
        <strain evidence="1">Cttuu15</strain>
    </source>
</reference>
<organism evidence="1">
    <name type="scientific">Siphoviridae sp. cttuu15</name>
    <dbReference type="NCBI Taxonomy" id="2825709"/>
    <lineage>
        <taxon>Viruses</taxon>
        <taxon>Duplodnaviria</taxon>
        <taxon>Heunggongvirae</taxon>
        <taxon>Uroviricota</taxon>
        <taxon>Caudoviricetes</taxon>
    </lineage>
</organism>
<sequence>MPVIPLLRKPWTITTKDSDFSTELQDWKT</sequence>
<evidence type="ECO:0000313" key="1">
    <source>
        <dbReference type="EMBL" id="DAF88281.1"/>
    </source>
</evidence>
<dbReference type="EMBL" id="BK015982">
    <property type="protein sequence ID" value="DAF88281.1"/>
    <property type="molecule type" value="Genomic_DNA"/>
</dbReference>
<accession>A0A8S5U1E6</accession>
<protein>
    <submittedName>
        <fullName evidence="1">Uncharacterized protein</fullName>
    </submittedName>
</protein>
<name>A0A8S5U1E6_9CAUD</name>
<proteinExistence type="predicted"/>